<feature type="transmembrane region" description="Helical" evidence="7">
    <location>
        <begin position="71"/>
        <end position="91"/>
    </location>
</feature>
<comment type="caution">
    <text evidence="8">The sequence shown here is derived from an EMBL/GenBank/DDBJ whole genome shotgun (WGS) entry which is preliminary data.</text>
</comment>
<comment type="similarity">
    <text evidence="7">Belongs to the binding-protein-dependent transport system permease family.</text>
</comment>
<evidence type="ECO:0000256" key="6">
    <source>
        <dbReference type="ARBA" id="ARBA00023136"/>
    </source>
</evidence>
<feature type="transmembrane region" description="Helical" evidence="7">
    <location>
        <begin position="103"/>
        <end position="122"/>
    </location>
</feature>
<dbReference type="InterPro" id="IPR035906">
    <property type="entry name" value="MetI-like_sf"/>
</dbReference>
<evidence type="ECO:0000256" key="1">
    <source>
        <dbReference type="ARBA" id="ARBA00004651"/>
    </source>
</evidence>
<keyword evidence="2 7" id="KW-0813">Transport</keyword>
<evidence type="ECO:0000313" key="9">
    <source>
        <dbReference type="Proteomes" id="UP000058636"/>
    </source>
</evidence>
<dbReference type="InterPro" id="IPR051393">
    <property type="entry name" value="ABC_transporter_permease"/>
</dbReference>
<feature type="transmembrane region" description="Helical" evidence="7">
    <location>
        <begin position="195"/>
        <end position="218"/>
    </location>
</feature>
<dbReference type="AlphaFoldDB" id="A0A124FG42"/>
<dbReference type="PROSITE" id="PS50928">
    <property type="entry name" value="ABC_TM1"/>
    <property type="match status" value="1"/>
</dbReference>
<feature type="transmembrane region" description="Helical" evidence="7">
    <location>
        <begin position="151"/>
        <end position="174"/>
    </location>
</feature>
<keyword evidence="4 7" id="KW-0812">Transmembrane</keyword>
<dbReference type="Pfam" id="PF00528">
    <property type="entry name" value="BPD_transp_1"/>
    <property type="match status" value="1"/>
</dbReference>
<feature type="transmembrane region" description="Helical" evidence="7">
    <location>
        <begin position="12"/>
        <end position="36"/>
    </location>
</feature>
<keyword evidence="3" id="KW-1003">Cell membrane</keyword>
<dbReference type="InterPro" id="IPR000515">
    <property type="entry name" value="MetI-like"/>
</dbReference>
<proteinExistence type="inferred from homology"/>
<dbReference type="Proteomes" id="UP000058636">
    <property type="component" value="Unassembled WGS sequence"/>
</dbReference>
<gene>
    <name evidence="8" type="ORF">XD57_0460</name>
</gene>
<evidence type="ECO:0000256" key="2">
    <source>
        <dbReference type="ARBA" id="ARBA00022448"/>
    </source>
</evidence>
<protein>
    <submittedName>
        <fullName evidence="8">Binding-protein-dependent transport systems inner membrane component</fullName>
    </submittedName>
</protein>
<dbReference type="Gene3D" id="1.10.3720.10">
    <property type="entry name" value="MetI-like"/>
    <property type="match status" value="1"/>
</dbReference>
<dbReference type="RefSeq" id="WP_334099861.1">
    <property type="nucleotide sequence ID" value="NZ_DAITJQ010000001.1"/>
</dbReference>
<dbReference type="CDD" id="cd06261">
    <property type="entry name" value="TM_PBP2"/>
    <property type="match status" value="1"/>
</dbReference>
<dbReference type="SUPFAM" id="SSF161098">
    <property type="entry name" value="MetI-like"/>
    <property type="match status" value="1"/>
</dbReference>
<name>A0A124FG42_9THEM</name>
<evidence type="ECO:0000313" key="8">
    <source>
        <dbReference type="EMBL" id="KUK23439.1"/>
    </source>
</evidence>
<comment type="subcellular location">
    <subcellularLocation>
        <location evidence="1 7">Cell membrane</location>
        <topology evidence="1 7">Multi-pass membrane protein</topology>
    </subcellularLocation>
</comment>
<organism evidence="8 9">
    <name type="scientific">Thermotoga petrophila</name>
    <dbReference type="NCBI Taxonomy" id="93929"/>
    <lineage>
        <taxon>Bacteria</taxon>
        <taxon>Thermotogati</taxon>
        <taxon>Thermotogota</taxon>
        <taxon>Thermotogae</taxon>
        <taxon>Thermotogales</taxon>
        <taxon>Thermotogaceae</taxon>
        <taxon>Thermotoga</taxon>
    </lineage>
</organism>
<dbReference type="GO" id="GO:0055085">
    <property type="term" value="P:transmembrane transport"/>
    <property type="evidence" value="ECO:0007669"/>
    <property type="project" value="InterPro"/>
</dbReference>
<accession>A0A124FG42</accession>
<dbReference type="PANTHER" id="PTHR30193:SF1">
    <property type="entry name" value="ABC TRANSPORTER PERMEASE PROTEIN YESP-RELATED"/>
    <property type="match status" value="1"/>
</dbReference>
<sequence>MRQLIKTRFVFLLPGLFFMSLFVLVPIASIFFISFYSWNLLSPMRFIGWANFKRMISDKYFWNSLVVTFKLMGLGVPINFFLSLSLALALYREDRFSKIFRAIFYWPCLMPAIAGATMWKWMFSYHTGLFNYILRTLGLSPIYWLEKPLNALFSVVLSGIWGVGFFMMMFITGFQNIPQELIEAARIDGANRWQTFWYVTFPCLKNTNLLVLMVSVAYSLRSFAGIYALTGGGPGYATTNIALYIYRSGLTQFRIGYAYAMSVVYFVLALVVGLIILRLQREE</sequence>
<evidence type="ECO:0000256" key="5">
    <source>
        <dbReference type="ARBA" id="ARBA00022989"/>
    </source>
</evidence>
<dbReference type="GO" id="GO:0005886">
    <property type="term" value="C:plasma membrane"/>
    <property type="evidence" value="ECO:0007669"/>
    <property type="project" value="UniProtKB-SubCell"/>
</dbReference>
<feature type="transmembrane region" description="Helical" evidence="7">
    <location>
        <begin position="224"/>
        <end position="245"/>
    </location>
</feature>
<dbReference type="EMBL" id="LGFG01000024">
    <property type="protein sequence ID" value="KUK23439.1"/>
    <property type="molecule type" value="Genomic_DNA"/>
</dbReference>
<keyword evidence="5 7" id="KW-1133">Transmembrane helix</keyword>
<evidence type="ECO:0000256" key="4">
    <source>
        <dbReference type="ARBA" id="ARBA00022692"/>
    </source>
</evidence>
<dbReference type="PATRIC" id="fig|93930.3.peg.1304"/>
<reference evidence="8 9" key="1">
    <citation type="journal article" date="2015" name="MBio">
        <title>Genome-Resolved Metagenomic Analysis Reveals Roles for Candidate Phyla and Other Microbial Community Members in Biogeochemical Transformations in Oil Reservoirs.</title>
        <authorList>
            <person name="Hu P."/>
            <person name="Tom L."/>
            <person name="Singh A."/>
            <person name="Thomas B.C."/>
            <person name="Baker B.J."/>
            <person name="Piceno Y.M."/>
            <person name="Andersen G.L."/>
            <person name="Banfield J.F."/>
        </authorList>
    </citation>
    <scope>NUCLEOTIDE SEQUENCE [LARGE SCALE GENOMIC DNA]</scope>
    <source>
        <strain evidence="8">46_26</strain>
    </source>
</reference>
<dbReference type="PANTHER" id="PTHR30193">
    <property type="entry name" value="ABC TRANSPORTER PERMEASE PROTEIN"/>
    <property type="match status" value="1"/>
</dbReference>
<evidence type="ECO:0000256" key="3">
    <source>
        <dbReference type="ARBA" id="ARBA00022475"/>
    </source>
</evidence>
<feature type="transmembrane region" description="Helical" evidence="7">
    <location>
        <begin position="257"/>
        <end position="277"/>
    </location>
</feature>
<evidence type="ECO:0000256" key="7">
    <source>
        <dbReference type="RuleBase" id="RU363032"/>
    </source>
</evidence>
<keyword evidence="6 7" id="KW-0472">Membrane</keyword>